<proteinExistence type="predicted"/>
<keyword evidence="1" id="KW-0175">Coiled coil</keyword>
<accession>A0A7J6LAE3</accession>
<sequence length="1374" mass="157774">MREDNSSFIENNNKGFGDFVSNVKKVGDRNWWDEKVADPVTNGWNDFTHKTEDVFVNKVGGNVEKGFNTAKDKMEDVFVNKVGNGAKNIFDDKVKPIGSKEFWERKLGIRDHLPLSQEDMTDPLKALETWVKYMVKRYGDTSSSRKEHEEYLLNKSDDRISMDNAGNREYDMEAHIREELNTNIPSFMRAVIQFLRQVESLLVNNQEVIKILRGKVDKDNSDGLIKLRRQLGESIITEQRKVRRSYDNIFHELKRLEDDGKGILTDLRKDINKRIMEEVGFITREVSSQSVGLVKATYTEDRDWRKSMMKLEDAAEMLRHKVKESGKRLAKEILKDEDEFINNKSVETEEKFAKDEGKLEKVKNMIKMRADASGKSISVYGTELVSRKENKLKSILPKEISVLEKKANDVSKSVEYSIKSDKRGYKHKSKAAQREFDNIFKNTRRRGNEVHGETIRLYDDLIRDFGNLLNTYGLKTHSALRNYKSNLRESTKTVVDLGDDINNEEVNYLNILDMLKDNMDKEIDEKGSTLNTASNNDANSMSRLINSMTNDLSRVISNNEGDASQRARTYNILLAALNGNTEKDVLYQTRGVEDADRAMLIADKDIKGRLGNSIVNSEGRLSRSIGNIEGKMSINEINMEKLSEEEKNRIKKLIIRLNGASGEYNKADIAELLRLKLLYGEQFEKMLNIEDNGILSSNNDGTFNTDKAITASYNGVKDILKELELMEKEIQNEEDPIKRETLRLRKESKILNFMSKMGYKEIKSEDEVSMNKARTLLNHIIADAENDASSFTSNKLAELLHNNGITTGHMLKALLELNIMEGNDNTIIHKIHEGLVDIESMQRSAKEGFTKEMNKELLHSRNVEEKDLHNAAVEEDHEIHTTDEVLQGLVHKEGEDIITGNNKNDIALRRQMRLILDQEDNIRIEGTKADEKVKDAEAMYNTLLPKRDRIISELTGELDKDDNKGKYEYEKYKRMIELEGRERDGKVDNTMKKLYKEIEGVENEVKNSAELLKEYANDDKIKVEEMVDKLTNRMENDDKIYDDNIKAQFNTFEGQYNGLEQFEIKNFRDIIDSIDRNKEDNDERHDTLANTLYIVTSEAENMGLTGENMHNYIQERLEKEAGITAKDYAIIRKSINNDLTNFKKKLEYINENVIKSLEESNNIVNDKRRDDIDRLRKYIDNVEEYIIKMGNILGYNDIAVNGYNERIDIMGNTTEAEYKSINNIAQAQTELIISSANSARVVAEDRTERLGKAVKDLALLVSLLIKEAGFESSNIKGRLSDLQNNFEYYLADYNGAYKNNDDIAKDISRKVDETLSNDKPLLDSFKSDINELKHKTDNSAQFAESQSAILSDEINNYIQSATSKDNDLIAQINR</sequence>
<feature type="coiled-coil region" evidence="1">
    <location>
        <begin position="991"/>
        <end position="1018"/>
    </location>
</feature>
<evidence type="ECO:0000256" key="1">
    <source>
        <dbReference type="SAM" id="Coils"/>
    </source>
</evidence>
<name>A0A7J6LAE3_PERCH</name>
<protein>
    <submittedName>
        <fullName evidence="2">Uncharacterized protein</fullName>
    </submittedName>
</protein>
<organism evidence="2 3">
    <name type="scientific">Perkinsus chesapeaki</name>
    <name type="common">Clam parasite</name>
    <name type="synonym">Perkinsus andrewsi</name>
    <dbReference type="NCBI Taxonomy" id="330153"/>
    <lineage>
        <taxon>Eukaryota</taxon>
        <taxon>Sar</taxon>
        <taxon>Alveolata</taxon>
        <taxon>Perkinsozoa</taxon>
        <taxon>Perkinsea</taxon>
        <taxon>Perkinsida</taxon>
        <taxon>Perkinsidae</taxon>
        <taxon>Perkinsus</taxon>
    </lineage>
</organism>
<dbReference type="Proteomes" id="UP000591131">
    <property type="component" value="Unassembled WGS sequence"/>
</dbReference>
<dbReference type="EMBL" id="JAAPAO010000615">
    <property type="protein sequence ID" value="KAF4656152.1"/>
    <property type="molecule type" value="Genomic_DNA"/>
</dbReference>
<reference evidence="2 3" key="1">
    <citation type="submission" date="2020-04" db="EMBL/GenBank/DDBJ databases">
        <title>Perkinsus chesapeaki whole genome sequence.</title>
        <authorList>
            <person name="Bogema D.R."/>
        </authorList>
    </citation>
    <scope>NUCLEOTIDE SEQUENCE [LARGE SCALE GENOMIC DNA]</scope>
    <source>
        <strain evidence="2">ATCC PRA-425</strain>
    </source>
</reference>
<evidence type="ECO:0000313" key="3">
    <source>
        <dbReference type="Proteomes" id="UP000591131"/>
    </source>
</evidence>
<evidence type="ECO:0000313" key="2">
    <source>
        <dbReference type="EMBL" id="KAF4656152.1"/>
    </source>
</evidence>
<keyword evidence="3" id="KW-1185">Reference proteome</keyword>
<comment type="caution">
    <text evidence="2">The sequence shown here is derived from an EMBL/GenBank/DDBJ whole genome shotgun (WGS) entry which is preliminary data.</text>
</comment>
<gene>
    <name evidence="2" type="ORF">FOL47_009118</name>
</gene>